<dbReference type="eggNOG" id="ENOG502RG0F">
    <property type="taxonomic scope" value="Eukaryota"/>
</dbReference>
<gene>
    <name evidence="2" type="ORF">DICPUDRAFT_45484</name>
</gene>
<dbReference type="KEGG" id="dpp:DICPUDRAFT_45484"/>
<keyword evidence="3" id="KW-1185">Reference proteome</keyword>
<evidence type="ECO:0000313" key="3">
    <source>
        <dbReference type="Proteomes" id="UP000001064"/>
    </source>
</evidence>
<dbReference type="EMBL" id="GL870965">
    <property type="protein sequence ID" value="EGC38994.1"/>
    <property type="molecule type" value="Genomic_DNA"/>
</dbReference>
<evidence type="ECO:0000313" key="2">
    <source>
        <dbReference type="EMBL" id="EGC38994.1"/>
    </source>
</evidence>
<accession>F0ZAL1</accession>
<organism evidence="2 3">
    <name type="scientific">Dictyostelium purpureum</name>
    <name type="common">Slime mold</name>
    <dbReference type="NCBI Taxonomy" id="5786"/>
    <lineage>
        <taxon>Eukaryota</taxon>
        <taxon>Amoebozoa</taxon>
        <taxon>Evosea</taxon>
        <taxon>Eumycetozoa</taxon>
        <taxon>Dictyostelia</taxon>
        <taxon>Dictyosteliales</taxon>
        <taxon>Dictyosteliaceae</taxon>
        <taxon>Dictyostelium</taxon>
    </lineage>
</organism>
<dbReference type="Proteomes" id="UP000001064">
    <property type="component" value="Unassembled WGS sequence"/>
</dbReference>
<dbReference type="AlphaFoldDB" id="F0ZAL1"/>
<dbReference type="OrthoDB" id="19382at2759"/>
<dbReference type="SUPFAM" id="SSF81383">
    <property type="entry name" value="F-box domain"/>
    <property type="match status" value="1"/>
</dbReference>
<feature type="domain" description="F-box" evidence="1">
    <location>
        <begin position="4"/>
        <end position="51"/>
    </location>
</feature>
<dbReference type="GeneID" id="10506096"/>
<proteinExistence type="predicted"/>
<evidence type="ECO:0000259" key="1">
    <source>
        <dbReference type="PROSITE" id="PS50181"/>
    </source>
</evidence>
<dbReference type="FunCoup" id="F0ZAL1">
    <property type="interactions" value="743"/>
</dbReference>
<protein>
    <recommendedName>
        <fullName evidence="1">F-box domain-containing protein</fullName>
    </recommendedName>
</protein>
<dbReference type="SUPFAM" id="SSF52317">
    <property type="entry name" value="Class I glutamine amidotransferase-like"/>
    <property type="match status" value="1"/>
</dbReference>
<reference evidence="3" key="1">
    <citation type="journal article" date="2011" name="Genome Biol.">
        <title>Comparative genomics of the social amoebae Dictyostelium discoideum and Dictyostelium purpureum.</title>
        <authorList>
            <consortium name="US DOE Joint Genome Institute (JGI-PGF)"/>
            <person name="Sucgang R."/>
            <person name="Kuo A."/>
            <person name="Tian X."/>
            <person name="Salerno W."/>
            <person name="Parikh A."/>
            <person name="Feasley C.L."/>
            <person name="Dalin E."/>
            <person name="Tu H."/>
            <person name="Huang E."/>
            <person name="Barry K."/>
            <person name="Lindquist E."/>
            <person name="Shapiro H."/>
            <person name="Bruce D."/>
            <person name="Schmutz J."/>
            <person name="Salamov A."/>
            <person name="Fey P."/>
            <person name="Gaudet P."/>
            <person name="Anjard C."/>
            <person name="Babu M.M."/>
            <person name="Basu S."/>
            <person name="Bushmanova Y."/>
            <person name="van der Wel H."/>
            <person name="Katoh-Kurasawa M."/>
            <person name="Dinh C."/>
            <person name="Coutinho P.M."/>
            <person name="Saito T."/>
            <person name="Elias M."/>
            <person name="Schaap P."/>
            <person name="Kay R.R."/>
            <person name="Henrissat B."/>
            <person name="Eichinger L."/>
            <person name="Rivero F."/>
            <person name="Putnam N.H."/>
            <person name="West C.M."/>
            <person name="Loomis W.F."/>
            <person name="Chisholm R.L."/>
            <person name="Shaulsky G."/>
            <person name="Strassmann J.E."/>
            <person name="Queller D.C."/>
            <person name="Kuspa A."/>
            <person name="Grigoriev I.V."/>
        </authorList>
    </citation>
    <scope>NUCLEOTIDE SEQUENCE [LARGE SCALE GENOMIC DNA]</scope>
    <source>
        <strain evidence="3">QSDP1</strain>
    </source>
</reference>
<dbReference type="PROSITE" id="PS50181">
    <property type="entry name" value="FBOX"/>
    <property type="match status" value="1"/>
</dbReference>
<dbReference type="RefSeq" id="XP_003284447.1">
    <property type="nucleotide sequence ID" value="XM_003284399.1"/>
</dbReference>
<dbReference type="OMA" id="AAYSNCG"/>
<name>F0ZAL1_DICPU</name>
<dbReference type="InParanoid" id="F0ZAL1"/>
<sequence length="368" mass="42664">MCNIICFEDLPNEVLYLILSNISGEFIISTFQYTSKFLYNVCSDELFWKILSTQTYKNSPKLKSRFLQLQQQQQQQQLNYNDDEDNFNDLVLNDNNNMVDGADEYQVLNNQSLENNFNNLDLQNQRRLLNYQKNSWKYFFIKSITPKYLVMGSEIDNTRLKEIRNVLVEKGLKNVDYFNVFGFNGVSQSNLFQYDAILFFSYCGFRQKTVGNILADYVDNGGGIVLAAYSNCGKGNRLEGRWLEEEYNPFNDGVTQRVFQLKLGKRYFENHPILENVKDLQGGLHSSHSDSSESKYAIKIADWDNDRPLIVELQTKASPIVGLNFYPPSNEFDRTSWDSKTDGIEIVYNSLKYVTPNNSNNTILNKII</sequence>
<dbReference type="InterPro" id="IPR029062">
    <property type="entry name" value="Class_I_gatase-like"/>
</dbReference>
<dbReference type="InterPro" id="IPR036047">
    <property type="entry name" value="F-box-like_dom_sf"/>
</dbReference>
<dbReference type="InterPro" id="IPR001810">
    <property type="entry name" value="F-box_dom"/>
</dbReference>
<dbReference type="VEuPathDB" id="AmoebaDB:DICPUDRAFT_45484"/>